<dbReference type="Proteomes" id="UP001231941">
    <property type="component" value="Unassembled WGS sequence"/>
</dbReference>
<dbReference type="RefSeq" id="WP_305992726.1">
    <property type="nucleotide sequence ID" value="NZ_JAVAMP010000007.1"/>
</dbReference>
<comment type="caution">
    <text evidence="2">The sequence shown here is derived from an EMBL/GenBank/DDBJ whole genome shotgun (WGS) entry which is preliminary data.</text>
</comment>
<feature type="transmembrane region" description="Helical" evidence="1">
    <location>
        <begin position="75"/>
        <end position="93"/>
    </location>
</feature>
<name>A0ABT9J1C8_9BACL</name>
<evidence type="ECO:0000256" key="1">
    <source>
        <dbReference type="SAM" id="Phobius"/>
    </source>
</evidence>
<keyword evidence="3" id="KW-1185">Reference proteome</keyword>
<evidence type="ECO:0000313" key="3">
    <source>
        <dbReference type="Proteomes" id="UP001231941"/>
    </source>
</evidence>
<feature type="transmembrane region" description="Helical" evidence="1">
    <location>
        <begin position="32"/>
        <end position="54"/>
    </location>
</feature>
<gene>
    <name evidence="2" type="ORF">Q5Y73_15025</name>
</gene>
<keyword evidence="1" id="KW-0472">Membrane</keyword>
<keyword evidence="1" id="KW-1133">Transmembrane helix</keyword>
<dbReference type="EMBL" id="JAVAMP010000007">
    <property type="protein sequence ID" value="MDP5275419.1"/>
    <property type="molecule type" value="Genomic_DNA"/>
</dbReference>
<evidence type="ECO:0008006" key="4">
    <source>
        <dbReference type="Google" id="ProtNLM"/>
    </source>
</evidence>
<reference evidence="2 3" key="1">
    <citation type="submission" date="2023-08" db="EMBL/GenBank/DDBJ databases">
        <authorList>
            <person name="Park J.-S."/>
        </authorList>
    </citation>
    <scope>NUCLEOTIDE SEQUENCE [LARGE SCALE GENOMIC DNA]</scope>
    <source>
        <strain evidence="2 3">2205SS18-9</strain>
    </source>
</reference>
<sequence>MLIRKLWTFIITSLLSVVFIAMYTLLTFRDDFLLAFYLISIYTTVILFYCGIPVSILSDYVTRRFNGLKQLLSRVFIHLLFAWGLITIIIGFGHGFDYLVLYKTLYFLFGFYSILFWIVDEVLRRKYNKHQK</sequence>
<proteinExistence type="predicted"/>
<feature type="transmembrane region" description="Helical" evidence="1">
    <location>
        <begin position="105"/>
        <end position="123"/>
    </location>
</feature>
<keyword evidence="1" id="KW-0812">Transmembrane</keyword>
<evidence type="ECO:0000313" key="2">
    <source>
        <dbReference type="EMBL" id="MDP5275419.1"/>
    </source>
</evidence>
<organism evidence="2 3">
    <name type="scientific">Chengkuizengella axinellae</name>
    <dbReference type="NCBI Taxonomy" id="3064388"/>
    <lineage>
        <taxon>Bacteria</taxon>
        <taxon>Bacillati</taxon>
        <taxon>Bacillota</taxon>
        <taxon>Bacilli</taxon>
        <taxon>Bacillales</taxon>
        <taxon>Paenibacillaceae</taxon>
        <taxon>Chengkuizengella</taxon>
    </lineage>
</organism>
<accession>A0ABT9J1C8</accession>
<feature type="transmembrane region" description="Helical" evidence="1">
    <location>
        <begin position="7"/>
        <end position="26"/>
    </location>
</feature>
<protein>
    <recommendedName>
        <fullName evidence="4">DUF3021 family protein</fullName>
    </recommendedName>
</protein>